<proteinExistence type="predicted"/>
<evidence type="ECO:0000313" key="1">
    <source>
        <dbReference type="EMBL" id="KAA6345461.1"/>
    </source>
</evidence>
<name>A0A5J4SJF1_9ZZZZ</name>
<protein>
    <submittedName>
        <fullName evidence="1">Uncharacterized protein</fullName>
    </submittedName>
</protein>
<gene>
    <name evidence="1" type="ORF">EZS27_006957</name>
</gene>
<dbReference type="EMBL" id="SNRY01000169">
    <property type="protein sequence ID" value="KAA6345461.1"/>
    <property type="molecule type" value="Genomic_DNA"/>
</dbReference>
<sequence>MVEIGQVEQVADIIIDELRANLTDEQFKKLGDSRSLIIDIFTTNHLLRLNGLCILRFNFPKVDTYLRERNNLSPLYNPNPLNGATLLNL</sequence>
<reference evidence="1" key="1">
    <citation type="submission" date="2019-03" db="EMBL/GenBank/DDBJ databases">
        <title>Single cell metagenomics reveals metabolic interactions within the superorganism composed of flagellate Streblomastix strix and complex community of Bacteroidetes bacteria on its surface.</title>
        <authorList>
            <person name="Treitli S.C."/>
            <person name="Kolisko M."/>
            <person name="Husnik F."/>
            <person name="Keeling P."/>
            <person name="Hampl V."/>
        </authorList>
    </citation>
    <scope>NUCLEOTIDE SEQUENCE</scope>
    <source>
        <strain evidence="1">STM</strain>
    </source>
</reference>
<accession>A0A5J4SJF1</accession>
<organism evidence="1">
    <name type="scientific">termite gut metagenome</name>
    <dbReference type="NCBI Taxonomy" id="433724"/>
    <lineage>
        <taxon>unclassified sequences</taxon>
        <taxon>metagenomes</taxon>
        <taxon>organismal metagenomes</taxon>
    </lineage>
</organism>
<comment type="caution">
    <text evidence="1">The sequence shown here is derived from an EMBL/GenBank/DDBJ whole genome shotgun (WGS) entry which is preliminary data.</text>
</comment>
<dbReference type="AlphaFoldDB" id="A0A5J4SJF1"/>